<dbReference type="OrthoDB" id="826165at2"/>
<proteinExistence type="predicted"/>
<protein>
    <submittedName>
        <fullName evidence="2">Uncharacterized protein</fullName>
    </submittedName>
</protein>
<organism evidence="2 3">
    <name type="scientific">Reichenbachiella faecimaris</name>
    <dbReference type="NCBI Taxonomy" id="692418"/>
    <lineage>
        <taxon>Bacteria</taxon>
        <taxon>Pseudomonadati</taxon>
        <taxon>Bacteroidota</taxon>
        <taxon>Cytophagia</taxon>
        <taxon>Cytophagales</taxon>
        <taxon>Reichenbachiellaceae</taxon>
        <taxon>Reichenbachiella</taxon>
    </lineage>
</organism>
<sequence>MEARETDKLFREKLKNAPTTPNAGGWERLESMLDEQAKVPMFGFWRVAAAVLLLIVSGLVMFFWDGDKSLTNQVAVIKPPLEGLQDRNVIIPEIRVIEDKGNKSAVGSEVIQTKNEKAPKAIEATRSVISKEKVEVVESEEVEAQQLAQVETVIPDIEATPEKKRFKSIKITYKRGNKPLPKQEEMVAQQKVDSTGNNKIKELWEQTREIKPGDLWADIRDAKDNLFQRNSKKNVKNLNK</sequence>
<keyword evidence="1" id="KW-0812">Transmembrane</keyword>
<dbReference type="STRING" id="692418.SAMN04488029_0541"/>
<dbReference type="EMBL" id="FWYF01000001">
    <property type="protein sequence ID" value="SMD32199.1"/>
    <property type="molecule type" value="Genomic_DNA"/>
</dbReference>
<dbReference type="AlphaFoldDB" id="A0A1W2G694"/>
<keyword evidence="1" id="KW-1133">Transmembrane helix</keyword>
<accession>A0A1W2G694</accession>
<dbReference type="RefSeq" id="WP_084370878.1">
    <property type="nucleotide sequence ID" value="NZ_FWYF01000001.1"/>
</dbReference>
<keyword evidence="3" id="KW-1185">Reference proteome</keyword>
<keyword evidence="1" id="KW-0472">Membrane</keyword>
<name>A0A1W2G694_REIFA</name>
<reference evidence="2 3" key="1">
    <citation type="submission" date="2017-04" db="EMBL/GenBank/DDBJ databases">
        <authorList>
            <person name="Afonso C.L."/>
            <person name="Miller P.J."/>
            <person name="Scott M.A."/>
            <person name="Spackman E."/>
            <person name="Goraichik I."/>
            <person name="Dimitrov K.M."/>
            <person name="Suarez D.L."/>
            <person name="Swayne D.E."/>
        </authorList>
    </citation>
    <scope>NUCLEOTIDE SEQUENCE [LARGE SCALE GENOMIC DNA]</scope>
    <source>
        <strain evidence="2 3">DSM 26133</strain>
    </source>
</reference>
<gene>
    <name evidence="2" type="ORF">SAMN04488029_0541</name>
</gene>
<evidence type="ECO:0000313" key="3">
    <source>
        <dbReference type="Proteomes" id="UP000192472"/>
    </source>
</evidence>
<feature type="transmembrane region" description="Helical" evidence="1">
    <location>
        <begin position="43"/>
        <end position="64"/>
    </location>
</feature>
<dbReference type="Proteomes" id="UP000192472">
    <property type="component" value="Unassembled WGS sequence"/>
</dbReference>
<evidence type="ECO:0000256" key="1">
    <source>
        <dbReference type="SAM" id="Phobius"/>
    </source>
</evidence>
<evidence type="ECO:0000313" key="2">
    <source>
        <dbReference type="EMBL" id="SMD32199.1"/>
    </source>
</evidence>